<dbReference type="Proteomes" id="UP000019478">
    <property type="component" value="Unassembled WGS sequence"/>
</dbReference>
<dbReference type="HOGENOM" id="CLU_012769_0_0_1"/>
<feature type="region of interest" description="Disordered" evidence="1">
    <location>
        <begin position="1"/>
        <end position="36"/>
    </location>
</feature>
<feature type="compositionally biased region" description="Basic and acidic residues" evidence="1">
    <location>
        <begin position="19"/>
        <end position="33"/>
    </location>
</feature>
<dbReference type="AlphaFoldDB" id="W9XL73"/>
<dbReference type="GeneID" id="19171321"/>
<evidence type="ECO:0000313" key="2">
    <source>
        <dbReference type="EMBL" id="EXJ80933.1"/>
    </source>
</evidence>
<protein>
    <submittedName>
        <fullName evidence="2">Uncharacterized protein</fullName>
    </submittedName>
</protein>
<dbReference type="EMBL" id="AMGY01000006">
    <property type="protein sequence ID" value="EXJ80933.1"/>
    <property type="molecule type" value="Genomic_DNA"/>
</dbReference>
<name>W9XL73_9EURO</name>
<evidence type="ECO:0000313" key="3">
    <source>
        <dbReference type="Proteomes" id="UP000019478"/>
    </source>
</evidence>
<feature type="region of interest" description="Disordered" evidence="1">
    <location>
        <begin position="725"/>
        <end position="754"/>
    </location>
</feature>
<reference evidence="2 3" key="1">
    <citation type="submission" date="2013-03" db="EMBL/GenBank/DDBJ databases">
        <title>The Genome Sequence of Capronia epimyces CBS 606.96.</title>
        <authorList>
            <consortium name="The Broad Institute Genomics Platform"/>
            <person name="Cuomo C."/>
            <person name="de Hoog S."/>
            <person name="Gorbushina A."/>
            <person name="Walker B."/>
            <person name="Young S.K."/>
            <person name="Zeng Q."/>
            <person name="Gargeya S."/>
            <person name="Fitzgerald M."/>
            <person name="Haas B."/>
            <person name="Abouelleil A."/>
            <person name="Allen A.W."/>
            <person name="Alvarado L."/>
            <person name="Arachchi H.M."/>
            <person name="Berlin A.M."/>
            <person name="Chapman S.B."/>
            <person name="Gainer-Dewar J."/>
            <person name="Goldberg J."/>
            <person name="Griggs A."/>
            <person name="Gujja S."/>
            <person name="Hansen M."/>
            <person name="Howarth C."/>
            <person name="Imamovic A."/>
            <person name="Ireland A."/>
            <person name="Larimer J."/>
            <person name="McCowan C."/>
            <person name="Murphy C."/>
            <person name="Pearson M."/>
            <person name="Poon T.W."/>
            <person name="Priest M."/>
            <person name="Roberts A."/>
            <person name="Saif S."/>
            <person name="Shea T."/>
            <person name="Sisk P."/>
            <person name="Sykes S."/>
            <person name="Wortman J."/>
            <person name="Nusbaum C."/>
            <person name="Birren B."/>
        </authorList>
    </citation>
    <scope>NUCLEOTIDE SEQUENCE [LARGE SCALE GENOMIC DNA]</scope>
    <source>
        <strain evidence="2 3">CBS 606.96</strain>
    </source>
</reference>
<feature type="compositionally biased region" description="Low complexity" evidence="1">
    <location>
        <begin position="741"/>
        <end position="750"/>
    </location>
</feature>
<keyword evidence="3" id="KW-1185">Reference proteome</keyword>
<comment type="caution">
    <text evidence="2">The sequence shown here is derived from an EMBL/GenBank/DDBJ whole genome shotgun (WGS) entry which is preliminary data.</text>
</comment>
<accession>W9XL73</accession>
<organism evidence="2 3">
    <name type="scientific">Capronia epimyces CBS 606.96</name>
    <dbReference type="NCBI Taxonomy" id="1182542"/>
    <lineage>
        <taxon>Eukaryota</taxon>
        <taxon>Fungi</taxon>
        <taxon>Dikarya</taxon>
        <taxon>Ascomycota</taxon>
        <taxon>Pezizomycotina</taxon>
        <taxon>Eurotiomycetes</taxon>
        <taxon>Chaetothyriomycetidae</taxon>
        <taxon>Chaetothyriales</taxon>
        <taxon>Herpotrichiellaceae</taxon>
        <taxon>Capronia</taxon>
    </lineage>
</organism>
<proteinExistence type="predicted"/>
<sequence>MDSQSKAFEPPLERPVQLRADESRFEAPLERPAEAPPDLPFDQCNMFFAVDVSGSTAGLVLAQERAALETIADHLPSQTKATCRVGPWNHEAQPLLRLDELDELVSDGLTQPLVLLEDRQHLKAVKDSQLWFLFTDGEIFDKEVRYFAKSIDEHSVHNKACVLVVFGYRGRMPALCNISVVVALFGMASDAVFLFHDIDTEELFIFQAKGCFGYLRGPAQREIRLEQSTRWDELPTTNYEALFTSRIPYPRVLNKNEILLQDGTRLDLDRITKDNLTASDAEALLDNDTDLISIMISMRSSGRVEEAKRWVRNRKAAIATRVQDRIDVGNHAESALGAVVDSLQNPDDLQTTSRMQSRLRDAHVANWLRLIQDQRAQQERTVMAENCLQRMSPRHMPRRPRHSPVVLSPLSRISRHKANRYETKPADQGTGLPTELPSPSRPDLLEIENVRTEITFCPGLTIPKGYPLQTLPFLTCPLCGENMGLRTFTSGFPSPKSVCEVLYPLALAPYRETDIIARTSCCEVCAYHLVKAKSSLHDDRIVAALPIVPPLVLRENKQRWLNTLDEVLEERFERRNLLAIFLAITTEALEHAKRDPTHQLDLLEAILHHVCQQLKDECRISFDGRLGTIDQAVQAYFSSNEPESEPTFANGILTHPIESFTIIFANTTMIGRAMKVRILFMRFVLLLTSKFTEASGPGPVTTTSALATAYLKLLKEDRAAVSRSGFPGYATPSTPTPTPTPGNNSSTLTPGNKNNSRRAVTVDDLIAYSLITAQDLATLKILGPIWHDVEHEAEPALYLCLLKLAHEKTKPSSASVMLERWRTRGGLEEVFRDPTHVTDDMIDGIMIMSP</sequence>
<gene>
    <name evidence="2" type="ORF">A1O3_07221</name>
</gene>
<dbReference type="RefSeq" id="XP_007735521.1">
    <property type="nucleotide sequence ID" value="XM_007737331.1"/>
</dbReference>
<dbReference type="eggNOG" id="ENOG502S46F">
    <property type="taxonomic scope" value="Eukaryota"/>
</dbReference>
<dbReference type="OrthoDB" id="4160666at2759"/>
<evidence type="ECO:0000256" key="1">
    <source>
        <dbReference type="SAM" id="MobiDB-lite"/>
    </source>
</evidence>
<feature type="region of interest" description="Disordered" evidence="1">
    <location>
        <begin position="414"/>
        <end position="442"/>
    </location>
</feature>